<evidence type="ECO:0000313" key="1">
    <source>
        <dbReference type="EMBL" id="LAA85588.1"/>
    </source>
</evidence>
<name>A0A2D4IMY3_MICLE</name>
<dbReference type="AlphaFoldDB" id="A0A2D4IMY3"/>
<organism evidence="1">
    <name type="scientific">Micrurus lemniscatus lemniscatus</name>
    <dbReference type="NCBI Taxonomy" id="129467"/>
    <lineage>
        <taxon>Eukaryota</taxon>
        <taxon>Metazoa</taxon>
        <taxon>Chordata</taxon>
        <taxon>Craniata</taxon>
        <taxon>Vertebrata</taxon>
        <taxon>Euteleostomi</taxon>
        <taxon>Lepidosauria</taxon>
        <taxon>Squamata</taxon>
        <taxon>Bifurcata</taxon>
        <taxon>Unidentata</taxon>
        <taxon>Episquamata</taxon>
        <taxon>Toxicofera</taxon>
        <taxon>Serpentes</taxon>
        <taxon>Colubroidea</taxon>
        <taxon>Elapidae</taxon>
        <taxon>Elapinae</taxon>
        <taxon>Micrurus</taxon>
    </lineage>
</organism>
<protein>
    <submittedName>
        <fullName evidence="1">Uncharacterized protein</fullName>
    </submittedName>
</protein>
<sequence>MKKFPQTFTKTSKRFEGMNLSQRYDPPHDAMCPKWRPLKTRQKETIGTGVLTAVPFWRQHSLELPRTAPRTEVANQLLCDVMGTEGLHCPHSYAPREDR</sequence>
<dbReference type="EMBL" id="IACK01116790">
    <property type="protein sequence ID" value="LAA85588.1"/>
    <property type="molecule type" value="Transcribed_RNA"/>
</dbReference>
<accession>A0A2D4IMY3</accession>
<reference evidence="1" key="2">
    <citation type="submission" date="2017-11" db="EMBL/GenBank/DDBJ databases">
        <title>Coralsnake Venomics: Analyses of Venom Gland Transcriptomes and Proteomes of Six Brazilian Taxa.</title>
        <authorList>
            <person name="Aird S.D."/>
            <person name="Jorge da Silva N."/>
            <person name="Qiu L."/>
            <person name="Villar-Briones A."/>
            <person name="Aparecida-Saddi V."/>
            <person name="Campos-Telles M.P."/>
            <person name="Grau M."/>
            <person name="Mikheyev A.S."/>
        </authorList>
    </citation>
    <scope>NUCLEOTIDE SEQUENCE</scope>
    <source>
        <tissue evidence="1">Venom_gland</tissue>
    </source>
</reference>
<reference evidence="1" key="1">
    <citation type="submission" date="2017-07" db="EMBL/GenBank/DDBJ databases">
        <authorList>
            <person name="Mikheyev A."/>
            <person name="Grau M."/>
        </authorList>
    </citation>
    <scope>NUCLEOTIDE SEQUENCE</scope>
    <source>
        <tissue evidence="1">Venom_gland</tissue>
    </source>
</reference>
<proteinExistence type="predicted"/>